<reference evidence="3 4" key="1">
    <citation type="submission" date="2019-10" db="EMBL/GenBank/DDBJ databases">
        <title>Description of Paenibacillus humi sp. nov.</title>
        <authorList>
            <person name="Carlier A."/>
            <person name="Qi S."/>
        </authorList>
    </citation>
    <scope>NUCLEOTIDE SEQUENCE [LARGE SCALE GENOMIC DNA]</scope>
    <source>
        <strain evidence="3 4">LMG 31461</strain>
    </source>
</reference>
<keyword evidence="4" id="KW-1185">Reference proteome</keyword>
<proteinExistence type="predicted"/>
<dbReference type="RefSeq" id="WP_171628957.1">
    <property type="nucleotide sequence ID" value="NZ_WHNY01000009.1"/>
</dbReference>
<evidence type="ECO:0000313" key="4">
    <source>
        <dbReference type="Proteomes" id="UP000653578"/>
    </source>
</evidence>
<feature type="domain" description="HTH cro/C1-type" evidence="2">
    <location>
        <begin position="21"/>
        <end position="66"/>
    </location>
</feature>
<dbReference type="InterPro" id="IPR001387">
    <property type="entry name" value="Cro/C1-type_HTH"/>
</dbReference>
<accession>A0ABX1X426</accession>
<feature type="region of interest" description="Disordered" evidence="1">
    <location>
        <begin position="87"/>
        <end position="107"/>
    </location>
</feature>
<dbReference type="CDD" id="cd00093">
    <property type="entry name" value="HTH_XRE"/>
    <property type="match status" value="1"/>
</dbReference>
<dbReference type="Gene3D" id="1.10.260.40">
    <property type="entry name" value="lambda repressor-like DNA-binding domains"/>
    <property type="match status" value="1"/>
</dbReference>
<dbReference type="EMBL" id="WHNY01000009">
    <property type="protein sequence ID" value="NOU63149.1"/>
    <property type="molecule type" value="Genomic_DNA"/>
</dbReference>
<evidence type="ECO:0000259" key="2">
    <source>
        <dbReference type="PROSITE" id="PS50943"/>
    </source>
</evidence>
<evidence type="ECO:0000256" key="1">
    <source>
        <dbReference type="SAM" id="MobiDB-lite"/>
    </source>
</evidence>
<comment type="caution">
    <text evidence="3">The sequence shown here is derived from an EMBL/GenBank/DDBJ whole genome shotgun (WGS) entry which is preliminary data.</text>
</comment>
<dbReference type="InterPro" id="IPR010982">
    <property type="entry name" value="Lambda_DNA-bd_dom_sf"/>
</dbReference>
<dbReference type="PROSITE" id="PS50943">
    <property type="entry name" value="HTH_CROC1"/>
    <property type="match status" value="1"/>
</dbReference>
<protein>
    <submittedName>
        <fullName evidence="3">Helix-turn-helix domain-containing protein</fullName>
    </submittedName>
</protein>
<dbReference type="Proteomes" id="UP000653578">
    <property type="component" value="Unassembled WGS sequence"/>
</dbReference>
<sequence length="140" mass="15460">MNIVEFGFYFAGLREKSGFKSQRQLAIASGVSNGTIARIESGTQKVSPETLKVLAPHLKDVDYDELMIKAGYIDESALDTFHEMEKSPAIKKQSASNETSGGRAYFGGADSYTEEELDVAKAAIEAYRSLKRKNKNKENK</sequence>
<organism evidence="3 4">
    <name type="scientific">Paenibacillus plantarum</name>
    <dbReference type="NCBI Taxonomy" id="2654975"/>
    <lineage>
        <taxon>Bacteria</taxon>
        <taxon>Bacillati</taxon>
        <taxon>Bacillota</taxon>
        <taxon>Bacilli</taxon>
        <taxon>Bacillales</taxon>
        <taxon>Paenibacillaceae</taxon>
        <taxon>Paenibacillus</taxon>
    </lineage>
</organism>
<dbReference type="SMART" id="SM00530">
    <property type="entry name" value="HTH_XRE"/>
    <property type="match status" value="1"/>
</dbReference>
<dbReference type="Pfam" id="PF13560">
    <property type="entry name" value="HTH_31"/>
    <property type="match status" value="1"/>
</dbReference>
<dbReference type="SUPFAM" id="SSF47413">
    <property type="entry name" value="lambda repressor-like DNA-binding domains"/>
    <property type="match status" value="1"/>
</dbReference>
<gene>
    <name evidence="3" type="ORF">GC096_03695</name>
</gene>
<name>A0ABX1X426_9BACL</name>
<evidence type="ECO:0000313" key="3">
    <source>
        <dbReference type="EMBL" id="NOU63149.1"/>
    </source>
</evidence>